<feature type="non-terminal residue" evidence="3">
    <location>
        <position position="177"/>
    </location>
</feature>
<keyword evidence="2" id="KW-1185">Reference proteome</keyword>
<feature type="compositionally biased region" description="Low complexity" evidence="1">
    <location>
        <begin position="145"/>
        <end position="177"/>
    </location>
</feature>
<proteinExistence type="predicted"/>
<evidence type="ECO:0000313" key="3">
    <source>
        <dbReference type="RefSeq" id="XP_035829857.1"/>
    </source>
</evidence>
<evidence type="ECO:0000313" key="2">
    <source>
        <dbReference type="Proteomes" id="UP000694888"/>
    </source>
</evidence>
<sequence length="177" mass="18373">MESKKKLSDLDPMLGSLSTEDEQRVLSILEDRDKIIMLQQMQIERMESELKHVKAERDLLQIRLAAAQMDTSTDNSYSTDDTVTGVKAYNDPAASLRGSGQRSNSQGSGGGGGGGGGGGPPPHAMPLPGLSRSESVGGGGGGGIPPSLAPHSLPSPGSQPVSPPSQTSAQQQQQQQQ</sequence>
<reference evidence="3" key="1">
    <citation type="submission" date="2025-08" db="UniProtKB">
        <authorList>
            <consortium name="RefSeq"/>
        </authorList>
    </citation>
    <scope>IDENTIFICATION</scope>
</reference>
<name>A0ABM1W5B4_APLCA</name>
<feature type="compositionally biased region" description="Low complexity" evidence="1">
    <location>
        <begin position="97"/>
        <end position="106"/>
    </location>
</feature>
<gene>
    <name evidence="3" type="primary">LOC106014232</name>
</gene>
<dbReference type="GeneID" id="106014232"/>
<dbReference type="Proteomes" id="UP000694888">
    <property type="component" value="Unplaced"/>
</dbReference>
<evidence type="ECO:0000256" key="1">
    <source>
        <dbReference type="SAM" id="MobiDB-lite"/>
    </source>
</evidence>
<feature type="region of interest" description="Disordered" evidence="1">
    <location>
        <begin position="68"/>
        <end position="177"/>
    </location>
</feature>
<protein>
    <submittedName>
        <fullName evidence="3">Keratin, type 1 cytoskeletal 11</fullName>
    </submittedName>
</protein>
<dbReference type="RefSeq" id="XP_035829857.1">
    <property type="nucleotide sequence ID" value="XM_035973964.1"/>
</dbReference>
<organism evidence="2 3">
    <name type="scientific">Aplysia californica</name>
    <name type="common">California sea hare</name>
    <dbReference type="NCBI Taxonomy" id="6500"/>
    <lineage>
        <taxon>Eukaryota</taxon>
        <taxon>Metazoa</taxon>
        <taxon>Spiralia</taxon>
        <taxon>Lophotrochozoa</taxon>
        <taxon>Mollusca</taxon>
        <taxon>Gastropoda</taxon>
        <taxon>Heterobranchia</taxon>
        <taxon>Euthyneura</taxon>
        <taxon>Tectipleura</taxon>
        <taxon>Aplysiida</taxon>
        <taxon>Aplysioidea</taxon>
        <taxon>Aplysiidae</taxon>
        <taxon>Aplysia</taxon>
    </lineage>
</organism>
<feature type="compositionally biased region" description="Gly residues" evidence="1">
    <location>
        <begin position="107"/>
        <end position="118"/>
    </location>
</feature>
<feature type="compositionally biased region" description="Low complexity" evidence="1">
    <location>
        <begin position="70"/>
        <end position="82"/>
    </location>
</feature>
<accession>A0ABM1W5B4</accession>